<dbReference type="eggNOG" id="ENOG502RXSG">
    <property type="taxonomic scope" value="Eukaryota"/>
</dbReference>
<dbReference type="EnsemblProtists" id="Phyra74771">
    <property type="protein sequence ID" value="Phyra74771"/>
    <property type="gene ID" value="Phyra74771"/>
</dbReference>
<reference evidence="3" key="1">
    <citation type="journal article" date="2006" name="Science">
        <title>Phytophthora genome sequences uncover evolutionary origins and mechanisms of pathogenesis.</title>
        <authorList>
            <person name="Tyler B.M."/>
            <person name="Tripathy S."/>
            <person name="Zhang X."/>
            <person name="Dehal P."/>
            <person name="Jiang R.H."/>
            <person name="Aerts A."/>
            <person name="Arredondo F.D."/>
            <person name="Baxter L."/>
            <person name="Bensasson D."/>
            <person name="Beynon J.L."/>
            <person name="Chapman J."/>
            <person name="Damasceno C.M."/>
            <person name="Dorrance A.E."/>
            <person name="Dou D."/>
            <person name="Dickerman A.W."/>
            <person name="Dubchak I.L."/>
            <person name="Garbelotto M."/>
            <person name="Gijzen M."/>
            <person name="Gordon S.G."/>
            <person name="Govers F."/>
            <person name="Grunwald N.J."/>
            <person name="Huang W."/>
            <person name="Ivors K.L."/>
            <person name="Jones R.W."/>
            <person name="Kamoun S."/>
            <person name="Krampis K."/>
            <person name="Lamour K.H."/>
            <person name="Lee M.K."/>
            <person name="McDonald W.H."/>
            <person name="Medina M."/>
            <person name="Meijer H.J."/>
            <person name="Nordberg E.K."/>
            <person name="Maclean D.J."/>
            <person name="Ospina-Giraldo M.D."/>
            <person name="Morris P.F."/>
            <person name="Phuntumart V."/>
            <person name="Putnam N.H."/>
            <person name="Rash S."/>
            <person name="Rose J.K."/>
            <person name="Sakihama Y."/>
            <person name="Salamov A.A."/>
            <person name="Savidor A."/>
            <person name="Scheuring C.F."/>
            <person name="Smith B.M."/>
            <person name="Sobral B.W."/>
            <person name="Terry A."/>
            <person name="Torto-Alalibo T.A."/>
            <person name="Win J."/>
            <person name="Xu Z."/>
            <person name="Zhang H."/>
            <person name="Grigoriev I.V."/>
            <person name="Rokhsar D.S."/>
            <person name="Boore J.L."/>
        </authorList>
    </citation>
    <scope>NUCLEOTIDE SEQUENCE [LARGE SCALE GENOMIC DNA]</scope>
    <source>
        <strain evidence="3">Pr102</strain>
    </source>
</reference>
<evidence type="ECO:0000256" key="1">
    <source>
        <dbReference type="SAM" id="MobiDB-lite"/>
    </source>
</evidence>
<organism evidence="2 3">
    <name type="scientific">Phytophthora ramorum</name>
    <name type="common">Sudden oak death agent</name>
    <dbReference type="NCBI Taxonomy" id="164328"/>
    <lineage>
        <taxon>Eukaryota</taxon>
        <taxon>Sar</taxon>
        <taxon>Stramenopiles</taxon>
        <taxon>Oomycota</taxon>
        <taxon>Peronosporomycetes</taxon>
        <taxon>Peronosporales</taxon>
        <taxon>Peronosporaceae</taxon>
        <taxon>Phytophthora</taxon>
    </lineage>
</organism>
<accession>H3GG55</accession>
<dbReference type="VEuPathDB" id="FungiDB:KRP23_967"/>
<keyword evidence="3" id="KW-1185">Reference proteome</keyword>
<reference evidence="2" key="2">
    <citation type="submission" date="2015-06" db="UniProtKB">
        <authorList>
            <consortium name="EnsemblProtists"/>
        </authorList>
    </citation>
    <scope>IDENTIFICATION</scope>
    <source>
        <strain evidence="2">Pr102</strain>
    </source>
</reference>
<name>H3GG55_PHYRM</name>
<proteinExistence type="predicted"/>
<dbReference type="VEuPathDB" id="FungiDB:KRP22_1653"/>
<dbReference type="InParanoid" id="H3GG55"/>
<dbReference type="OrthoDB" id="166190at2759"/>
<evidence type="ECO:0000313" key="3">
    <source>
        <dbReference type="Proteomes" id="UP000005238"/>
    </source>
</evidence>
<dbReference type="RefSeq" id="XP_067751534.1">
    <property type="nucleotide sequence ID" value="XM_067895039.1"/>
</dbReference>
<feature type="region of interest" description="Disordered" evidence="1">
    <location>
        <begin position="155"/>
        <end position="178"/>
    </location>
</feature>
<dbReference type="EMBL" id="DS566006">
    <property type="status" value="NOT_ANNOTATED_CDS"/>
    <property type="molecule type" value="Genomic_DNA"/>
</dbReference>
<feature type="region of interest" description="Disordered" evidence="1">
    <location>
        <begin position="307"/>
        <end position="327"/>
    </location>
</feature>
<protein>
    <submittedName>
        <fullName evidence="2">Uncharacterized protein</fullName>
    </submittedName>
</protein>
<dbReference type="HOGENOM" id="CLU_069505_0_0_1"/>
<sequence>MGAGASLGKFLKSMDDEELSKLVESAYKLDPQRMEKMFHLAKLRYYEEAGQQAARDVEAVVAATELSLSAALLSTPQAVTSSPAPPMLGEMLPTTPAPVTMTSSSTAVMPVATTPGMDVLTDADEEHSALNGVKDPMNALWMFEGHHLRDLQAAAKNPHNAHNQSQQQEGMAHTDPLGKNAGGLAGAVAILGQREIDSDGFPVMYGSCGRDKRYGRCSVCYFRGLRCNTAYYCSCCQRSVCIRPRKYPGEEHQKICWNVLHMDKEMIQRVEKKKKRKLHATAAVSVAVSEASRLGNAEVCHIGGSGAAHSGQNDSPGHSAEDLHRAPSIPTVVADVSGAVDL</sequence>
<dbReference type="VEuPathDB" id="FungiDB:KRP22_6107"/>
<dbReference type="OMA" id="CIRPRKY"/>
<evidence type="ECO:0000313" key="2">
    <source>
        <dbReference type="EnsemblProtists" id="Phyra74771"/>
    </source>
</evidence>
<dbReference type="AlphaFoldDB" id="H3GG55"/>
<dbReference type="Proteomes" id="UP000005238">
    <property type="component" value="Unassembled WGS sequence"/>
</dbReference>
<feature type="compositionally biased region" description="Polar residues" evidence="1">
    <location>
        <begin position="160"/>
        <end position="169"/>
    </location>
</feature>
<dbReference type="GeneID" id="94231025"/>